<evidence type="ECO:0000256" key="1">
    <source>
        <dbReference type="SAM" id="Phobius"/>
    </source>
</evidence>
<evidence type="ECO:0000313" key="2">
    <source>
        <dbReference type="EMBL" id="MXO93088.1"/>
    </source>
</evidence>
<protein>
    <recommendedName>
        <fullName evidence="4">SIS domain-containing protein</fullName>
    </recommendedName>
</protein>
<evidence type="ECO:0008006" key="4">
    <source>
        <dbReference type="Google" id="ProtNLM"/>
    </source>
</evidence>
<comment type="caution">
    <text evidence="2">The sequence shown here is derived from an EMBL/GenBank/DDBJ whole genome shotgun (WGS) entry which is preliminary data.</text>
</comment>
<feature type="transmembrane region" description="Helical" evidence="1">
    <location>
        <begin position="285"/>
        <end position="303"/>
    </location>
</feature>
<reference evidence="2 3" key="1">
    <citation type="submission" date="2019-12" db="EMBL/GenBank/DDBJ databases">
        <title>Genomic-based taxomic classification of the family Erythrobacteraceae.</title>
        <authorList>
            <person name="Xu L."/>
        </authorList>
    </citation>
    <scope>NUCLEOTIDE SEQUENCE [LARGE SCALE GENOMIC DNA]</scope>
    <source>
        <strain evidence="2 3">RC4-10-4</strain>
    </source>
</reference>
<feature type="transmembrane region" description="Helical" evidence="1">
    <location>
        <begin position="248"/>
        <end position="273"/>
    </location>
</feature>
<keyword evidence="3" id="KW-1185">Reference proteome</keyword>
<dbReference type="RefSeq" id="WP_160731818.1">
    <property type="nucleotide sequence ID" value="NZ_WTYH01000001.1"/>
</dbReference>
<proteinExistence type="predicted"/>
<dbReference type="Proteomes" id="UP000460626">
    <property type="component" value="Unassembled WGS sequence"/>
</dbReference>
<keyword evidence="1" id="KW-0472">Membrane</keyword>
<keyword evidence="1" id="KW-1133">Transmembrane helix</keyword>
<name>A0A844ZZE4_9SPHN</name>
<feature type="transmembrane region" description="Helical" evidence="1">
    <location>
        <begin position="224"/>
        <end position="242"/>
    </location>
</feature>
<gene>
    <name evidence="2" type="ORF">GRI62_05640</name>
</gene>
<dbReference type="AlphaFoldDB" id="A0A844ZZE4"/>
<dbReference type="EMBL" id="WTYH01000001">
    <property type="protein sequence ID" value="MXO93088.1"/>
    <property type="molecule type" value="Genomic_DNA"/>
</dbReference>
<sequence length="374" mass="39472">MGEMPTIAGKTVAERQLLFAKACGCEGVIAFGGGVSSAAVALRHAAEREGMRFQVISSAHALPGAIADGDSLLVMQPGMLPESRQALDLLRAEGDRMLVVSAGPGTTAGFERIDLDRASAGAMTVPGKWLGRLISLPEDAAPHAALLRIALQMRLPEARLDDAMLDDGQWLVVHDAAAAERREATWLRSHVGASPPTSPSRWLAERVVGRAGGWLMDRPFTRPALLALSALLLGGSVAAAWSDLPVPAFALAALAVPAIESFLALSRLAVAPFGRIGRLPWLRRLVDIVLLVIGVLAIDGLWYRTVFPPLMLAAGLLALDRDDAPTYARPLRDRAVIAGLVALVSTVAPPEAAIMLAATLVLVARLLPRIPAEE</sequence>
<evidence type="ECO:0000313" key="3">
    <source>
        <dbReference type="Proteomes" id="UP000460626"/>
    </source>
</evidence>
<organism evidence="2 3">
    <name type="scientific">Aurantiacibacter arachoides</name>
    <dbReference type="NCBI Taxonomy" id="1850444"/>
    <lineage>
        <taxon>Bacteria</taxon>
        <taxon>Pseudomonadati</taxon>
        <taxon>Pseudomonadota</taxon>
        <taxon>Alphaproteobacteria</taxon>
        <taxon>Sphingomonadales</taxon>
        <taxon>Erythrobacteraceae</taxon>
        <taxon>Aurantiacibacter</taxon>
    </lineage>
</organism>
<keyword evidence="1" id="KW-0812">Transmembrane</keyword>
<dbReference type="OrthoDB" id="8477220at2"/>
<accession>A0A844ZZE4</accession>